<keyword evidence="3 6" id="KW-0812">Transmembrane</keyword>
<feature type="transmembrane region" description="Helical" evidence="6">
    <location>
        <begin position="367"/>
        <end position="389"/>
    </location>
</feature>
<evidence type="ECO:0000256" key="3">
    <source>
        <dbReference type="ARBA" id="ARBA00022692"/>
    </source>
</evidence>
<dbReference type="EMBL" id="PEZG01000004">
    <property type="protein sequence ID" value="PIS16108.1"/>
    <property type="molecule type" value="Genomic_DNA"/>
</dbReference>
<protein>
    <recommendedName>
        <fullName evidence="9">Polysaccharide biosynthesis protein C-terminal domain-containing protein</fullName>
    </recommendedName>
</protein>
<feature type="transmembrane region" description="Helical" evidence="6">
    <location>
        <begin position="447"/>
        <end position="468"/>
    </location>
</feature>
<reference evidence="8" key="1">
    <citation type="submission" date="2017-09" db="EMBL/GenBank/DDBJ databases">
        <title>Depth-based differentiation of microbial function through sediment-hosted aquifers and enrichment of novel symbionts in the deep terrestrial subsurface.</title>
        <authorList>
            <person name="Probst A.J."/>
            <person name="Ladd B."/>
            <person name="Jarett J.K."/>
            <person name="Geller-Mcgrath D.E."/>
            <person name="Sieber C.M.K."/>
            <person name="Emerson J.B."/>
            <person name="Anantharaman K."/>
            <person name="Thomas B.C."/>
            <person name="Malmstrom R."/>
            <person name="Stieglmeier M."/>
            <person name="Klingl A."/>
            <person name="Woyke T."/>
            <person name="Ryan C.M."/>
            <person name="Banfield J.F."/>
        </authorList>
    </citation>
    <scope>NUCLEOTIDE SEQUENCE [LARGE SCALE GENOMIC DNA]</scope>
</reference>
<dbReference type="PANTHER" id="PTHR30250">
    <property type="entry name" value="PST FAMILY PREDICTED COLANIC ACID TRANSPORTER"/>
    <property type="match status" value="1"/>
</dbReference>
<feature type="transmembrane region" description="Helical" evidence="6">
    <location>
        <begin position="288"/>
        <end position="309"/>
    </location>
</feature>
<feature type="transmembrane region" description="Helical" evidence="6">
    <location>
        <begin position="159"/>
        <end position="183"/>
    </location>
</feature>
<organism evidence="7 8">
    <name type="scientific">Candidatus Roizmanbacteria bacterium CG09_land_8_20_14_0_10_41_9</name>
    <dbReference type="NCBI Taxonomy" id="1974850"/>
    <lineage>
        <taxon>Bacteria</taxon>
        <taxon>Candidatus Roizmaniibacteriota</taxon>
    </lineage>
</organism>
<comment type="caution">
    <text evidence="7">The sequence shown here is derived from an EMBL/GenBank/DDBJ whole genome shotgun (WGS) entry which is preliminary data.</text>
</comment>
<keyword evidence="4 6" id="KW-1133">Transmembrane helix</keyword>
<feature type="transmembrane region" description="Helical" evidence="6">
    <location>
        <begin position="475"/>
        <end position="493"/>
    </location>
</feature>
<proteinExistence type="predicted"/>
<feature type="transmembrane region" description="Helical" evidence="6">
    <location>
        <begin position="330"/>
        <end position="347"/>
    </location>
</feature>
<keyword evidence="5 6" id="KW-0472">Membrane</keyword>
<dbReference type="InterPro" id="IPR002797">
    <property type="entry name" value="Polysacc_synth"/>
</dbReference>
<evidence type="ECO:0000256" key="5">
    <source>
        <dbReference type="ARBA" id="ARBA00023136"/>
    </source>
</evidence>
<dbReference type="Proteomes" id="UP000231198">
    <property type="component" value="Unassembled WGS sequence"/>
</dbReference>
<dbReference type="PANTHER" id="PTHR30250:SF11">
    <property type="entry name" value="O-ANTIGEN TRANSPORTER-RELATED"/>
    <property type="match status" value="1"/>
</dbReference>
<dbReference type="GO" id="GO:0005886">
    <property type="term" value="C:plasma membrane"/>
    <property type="evidence" value="ECO:0007669"/>
    <property type="project" value="UniProtKB-SubCell"/>
</dbReference>
<dbReference type="AlphaFoldDB" id="A0A2H0WW05"/>
<evidence type="ECO:0000256" key="4">
    <source>
        <dbReference type="ARBA" id="ARBA00022989"/>
    </source>
</evidence>
<accession>A0A2H0WW05</accession>
<evidence type="ECO:0000256" key="1">
    <source>
        <dbReference type="ARBA" id="ARBA00004651"/>
    </source>
</evidence>
<keyword evidence="2" id="KW-1003">Cell membrane</keyword>
<dbReference type="Pfam" id="PF01943">
    <property type="entry name" value="Polysacc_synt"/>
    <property type="match status" value="1"/>
</dbReference>
<feature type="transmembrane region" description="Helical" evidence="6">
    <location>
        <begin position="204"/>
        <end position="223"/>
    </location>
</feature>
<evidence type="ECO:0000313" key="8">
    <source>
        <dbReference type="Proteomes" id="UP000231198"/>
    </source>
</evidence>
<feature type="transmembrane region" description="Helical" evidence="6">
    <location>
        <begin position="125"/>
        <end position="153"/>
    </location>
</feature>
<evidence type="ECO:0000256" key="2">
    <source>
        <dbReference type="ARBA" id="ARBA00022475"/>
    </source>
</evidence>
<name>A0A2H0WW05_9BACT</name>
<sequence>MLRLFKKNHTKISPNLVHERFELVSGKAGILKNPIIHHSYRSLSQIFAKFTNYGRREAERKYRKNEPTSLKKIVLYPLHMFWARFIKDKGYRDGFFRMPVDLGYAYMEWLTYMLLLRKKIQKGTFLFNFISMNVSSFGIRILTFILFVFLVRFLSPKDYGIYTLVWAQITILSPLMDFGTTSYSIVHVAPRQNTTLQSVFSLRFYLYLAGYVLTLGMGTVLFVNQTETFIYLLLTSVVIFSNMSSGSYFIWTAVKQEAYKSSYISLIMNGVLTMGLIISLLFHPSLRSIFIIIFFVYLSYFLMMLFILNKESGYLSLKIRLKEWSAIIKKSYAFVLIAFFAGLYFKIDVFLLRFLKGNTDVGIYSAGYKFFDGLLFLILSYNVSATPVLSQLKRTNIPQFLRKIRRDLELLAILGFGVAFATWIFSPFVLKYVLVKGYIPSIEVVRIVIFALPFLLINAVFANVIYIYDKASYVIVLYGVQTLITIGLNLTFIPRYSFFASSYITVVLEIVNMCVLYGIASKLMRQKTV</sequence>
<evidence type="ECO:0000256" key="6">
    <source>
        <dbReference type="SAM" id="Phobius"/>
    </source>
</evidence>
<feature type="transmembrane region" description="Helical" evidence="6">
    <location>
        <begin position="263"/>
        <end position="282"/>
    </location>
</feature>
<gene>
    <name evidence="7" type="ORF">COT62_00145</name>
</gene>
<evidence type="ECO:0008006" key="9">
    <source>
        <dbReference type="Google" id="ProtNLM"/>
    </source>
</evidence>
<feature type="transmembrane region" description="Helical" evidence="6">
    <location>
        <begin position="229"/>
        <end position="251"/>
    </location>
</feature>
<feature type="transmembrane region" description="Helical" evidence="6">
    <location>
        <begin position="410"/>
        <end position="435"/>
    </location>
</feature>
<comment type="subcellular location">
    <subcellularLocation>
        <location evidence="1">Cell membrane</location>
        <topology evidence="1">Multi-pass membrane protein</topology>
    </subcellularLocation>
</comment>
<evidence type="ECO:0000313" key="7">
    <source>
        <dbReference type="EMBL" id="PIS16108.1"/>
    </source>
</evidence>
<dbReference type="InterPro" id="IPR050833">
    <property type="entry name" value="Poly_Biosynth_Transport"/>
</dbReference>
<feature type="transmembrane region" description="Helical" evidence="6">
    <location>
        <begin position="499"/>
        <end position="520"/>
    </location>
</feature>